<sequence>MSEIRSSTEQARAAALKLADKCKAIDEELETQVQVLRAQQVGMTLPLIDSEGFPLAQPDLLAVRTARARIIALRNDREELEGRMRQLLEQALAKDTAPSSSSSESATFKPGAATRKGDIDKQIDAEERDPEGWDAIEKLQPFANVNSVASGGPAEVAGLQMGDQILRFAHLTFETADGIDSDSKLGALPSVVRNGEAIEVLLLRQGLPQRLRLTPRLGWGGRGLLGCHLTPT</sequence>
<gene>
    <name evidence="6" type="ORF">FA10DRAFT_244829</name>
</gene>
<dbReference type="GO" id="GO:0005634">
    <property type="term" value="C:nucleus"/>
    <property type="evidence" value="ECO:0007669"/>
    <property type="project" value="TreeGrafter"/>
</dbReference>
<protein>
    <recommendedName>
        <fullName evidence="2">Probable 26S proteasome regulatory subunit p27</fullName>
    </recommendedName>
</protein>
<feature type="compositionally biased region" description="Basic and acidic residues" evidence="4">
    <location>
        <begin position="115"/>
        <end position="124"/>
    </location>
</feature>
<proteinExistence type="predicted"/>
<dbReference type="STRING" id="215250.A0A316YG77"/>
<dbReference type="Proteomes" id="UP000245768">
    <property type="component" value="Unassembled WGS sequence"/>
</dbReference>
<reference evidence="6 7" key="1">
    <citation type="journal article" date="2018" name="Mol. Biol. Evol.">
        <title>Broad Genomic Sampling Reveals a Smut Pathogenic Ancestry of the Fungal Clade Ustilaginomycotina.</title>
        <authorList>
            <person name="Kijpornyongpan T."/>
            <person name="Mondo S.J."/>
            <person name="Barry K."/>
            <person name="Sandor L."/>
            <person name="Lee J."/>
            <person name="Lipzen A."/>
            <person name="Pangilinan J."/>
            <person name="LaButti K."/>
            <person name="Hainaut M."/>
            <person name="Henrissat B."/>
            <person name="Grigoriev I.V."/>
            <person name="Spatafora J.W."/>
            <person name="Aime M.C."/>
        </authorList>
    </citation>
    <scope>NUCLEOTIDE SEQUENCE [LARGE SCALE GENOMIC DNA]</scope>
    <source>
        <strain evidence="6 7">MCA 4198</strain>
    </source>
</reference>
<dbReference type="FunCoup" id="A0A316YG77">
    <property type="interactions" value="629"/>
</dbReference>
<keyword evidence="1" id="KW-0143">Chaperone</keyword>
<dbReference type="FunFam" id="2.30.42.10:FF:000107">
    <property type="entry name" value="26S proteasome non-ATPase regulatory subunit 9"/>
    <property type="match status" value="1"/>
</dbReference>
<organism evidence="6 7">
    <name type="scientific">Acaromyces ingoldii</name>
    <dbReference type="NCBI Taxonomy" id="215250"/>
    <lineage>
        <taxon>Eukaryota</taxon>
        <taxon>Fungi</taxon>
        <taxon>Dikarya</taxon>
        <taxon>Basidiomycota</taxon>
        <taxon>Ustilaginomycotina</taxon>
        <taxon>Exobasidiomycetes</taxon>
        <taxon>Exobasidiales</taxon>
        <taxon>Cryptobasidiaceae</taxon>
        <taxon>Acaromyces</taxon>
    </lineage>
</organism>
<evidence type="ECO:0000313" key="7">
    <source>
        <dbReference type="Proteomes" id="UP000245768"/>
    </source>
</evidence>
<feature type="domain" description="Nas2 N-terminal" evidence="5">
    <location>
        <begin position="17"/>
        <end position="90"/>
    </location>
</feature>
<evidence type="ECO:0000256" key="1">
    <source>
        <dbReference type="ARBA" id="ARBA00023186"/>
    </source>
</evidence>
<accession>A0A316YG77</accession>
<evidence type="ECO:0000259" key="5">
    <source>
        <dbReference type="Pfam" id="PF18265"/>
    </source>
</evidence>
<dbReference type="EMBL" id="KZ819639">
    <property type="protein sequence ID" value="PWN87844.1"/>
    <property type="molecule type" value="Genomic_DNA"/>
</dbReference>
<dbReference type="PANTHER" id="PTHR12651:SF1">
    <property type="entry name" value="26S PROTEASOME NON-ATPASE REGULATORY SUBUNIT 9"/>
    <property type="match status" value="1"/>
</dbReference>
<evidence type="ECO:0000256" key="4">
    <source>
        <dbReference type="SAM" id="MobiDB-lite"/>
    </source>
</evidence>
<dbReference type="SUPFAM" id="SSF50156">
    <property type="entry name" value="PDZ domain-like"/>
    <property type="match status" value="1"/>
</dbReference>
<dbReference type="InterPro" id="IPR040815">
    <property type="entry name" value="Nas2_N"/>
</dbReference>
<dbReference type="InterPro" id="IPR035269">
    <property type="entry name" value="PSMD9"/>
</dbReference>
<dbReference type="Gene3D" id="6.10.140.1710">
    <property type="match status" value="1"/>
</dbReference>
<evidence type="ECO:0000313" key="6">
    <source>
        <dbReference type="EMBL" id="PWN87844.1"/>
    </source>
</evidence>
<dbReference type="PANTHER" id="PTHR12651">
    <property type="entry name" value="26S PROTEASOME NON-ATPASE REGULATORY SUBUNIT 9"/>
    <property type="match status" value="1"/>
</dbReference>
<dbReference type="GO" id="GO:0005737">
    <property type="term" value="C:cytoplasm"/>
    <property type="evidence" value="ECO:0007669"/>
    <property type="project" value="TreeGrafter"/>
</dbReference>
<dbReference type="GO" id="GO:0070682">
    <property type="term" value="P:proteasome regulatory particle assembly"/>
    <property type="evidence" value="ECO:0007669"/>
    <property type="project" value="InterPro"/>
</dbReference>
<dbReference type="AlphaFoldDB" id="A0A316YG77"/>
<dbReference type="InterPro" id="IPR036034">
    <property type="entry name" value="PDZ_sf"/>
</dbReference>
<evidence type="ECO:0000256" key="2">
    <source>
        <dbReference type="ARBA" id="ARBA00068021"/>
    </source>
</evidence>
<feature type="coiled-coil region" evidence="3">
    <location>
        <begin position="63"/>
        <end position="90"/>
    </location>
</feature>
<dbReference type="Pfam" id="PF18265">
    <property type="entry name" value="Nas2_N"/>
    <property type="match status" value="1"/>
</dbReference>
<evidence type="ECO:0000256" key="3">
    <source>
        <dbReference type="SAM" id="Coils"/>
    </source>
</evidence>
<dbReference type="GeneID" id="37041273"/>
<feature type="region of interest" description="Disordered" evidence="4">
    <location>
        <begin position="92"/>
        <end position="124"/>
    </location>
</feature>
<dbReference type="OrthoDB" id="72325at2759"/>
<keyword evidence="3" id="KW-0175">Coiled coil</keyword>
<keyword evidence="7" id="KW-1185">Reference proteome</keyword>
<dbReference type="Gene3D" id="2.30.42.10">
    <property type="match status" value="1"/>
</dbReference>
<dbReference type="RefSeq" id="XP_025375042.1">
    <property type="nucleotide sequence ID" value="XM_025519357.1"/>
</dbReference>
<dbReference type="InParanoid" id="A0A316YG77"/>
<name>A0A316YG77_9BASI</name>